<dbReference type="HOGENOM" id="CLU_2255100_0_0_1"/>
<dbReference type="Gramene" id="EOY20425">
    <property type="protein sequence ID" value="EOY20425"/>
    <property type="gene ID" value="TCM_046314"/>
</dbReference>
<sequence length="104" mass="12077">MKWRLLPQSPQPRCSRPLFLMLTILSPRLCHRQSRALSSLKEMVGLEVSRRLLLVKAKKGPWECTRLSKLTSWQILMPTTRLPFSSCLLFFMSSIFNGVILIFL</sequence>
<keyword evidence="1" id="KW-1133">Transmembrane helix</keyword>
<keyword evidence="1" id="KW-0472">Membrane</keyword>
<organism evidence="2 3">
    <name type="scientific">Theobroma cacao</name>
    <name type="common">Cacao</name>
    <name type="synonym">Cocoa</name>
    <dbReference type="NCBI Taxonomy" id="3641"/>
    <lineage>
        <taxon>Eukaryota</taxon>
        <taxon>Viridiplantae</taxon>
        <taxon>Streptophyta</taxon>
        <taxon>Embryophyta</taxon>
        <taxon>Tracheophyta</taxon>
        <taxon>Spermatophyta</taxon>
        <taxon>Magnoliopsida</taxon>
        <taxon>eudicotyledons</taxon>
        <taxon>Gunneridae</taxon>
        <taxon>Pentapetalae</taxon>
        <taxon>rosids</taxon>
        <taxon>malvids</taxon>
        <taxon>Malvales</taxon>
        <taxon>Malvaceae</taxon>
        <taxon>Byttnerioideae</taxon>
        <taxon>Theobroma</taxon>
    </lineage>
</organism>
<dbReference type="AlphaFoldDB" id="S1RWD2"/>
<proteinExistence type="predicted"/>
<evidence type="ECO:0000313" key="3">
    <source>
        <dbReference type="Proteomes" id="UP000026915"/>
    </source>
</evidence>
<keyword evidence="1" id="KW-0812">Transmembrane</keyword>
<evidence type="ECO:0000256" key="1">
    <source>
        <dbReference type="SAM" id="Phobius"/>
    </source>
</evidence>
<protein>
    <submittedName>
        <fullName evidence="2">Uncharacterized protein</fullName>
    </submittedName>
</protein>
<dbReference type="Proteomes" id="UP000026915">
    <property type="component" value="Unassembled WGS sequence"/>
</dbReference>
<keyword evidence="3" id="KW-1185">Reference proteome</keyword>
<dbReference type="InParanoid" id="S1RWD2"/>
<name>S1RWD2_THECC</name>
<evidence type="ECO:0000313" key="2">
    <source>
        <dbReference type="EMBL" id="EOY20425.1"/>
    </source>
</evidence>
<dbReference type="EMBL" id="KE133175">
    <property type="protein sequence ID" value="EOY20425.1"/>
    <property type="molecule type" value="Genomic_DNA"/>
</dbReference>
<feature type="transmembrane region" description="Helical" evidence="1">
    <location>
        <begin position="82"/>
        <end position="103"/>
    </location>
</feature>
<gene>
    <name evidence="2" type="ORF">TCM_046314</name>
</gene>
<reference evidence="2 3" key="1">
    <citation type="journal article" date="2013" name="Genome Biol.">
        <title>The genome sequence of the most widely cultivated cacao type and its use to identify candidate genes regulating pod color.</title>
        <authorList>
            <person name="Motamayor J.C."/>
            <person name="Mockaitis K."/>
            <person name="Schmutz J."/>
            <person name="Haiminen N."/>
            <person name="Iii D.L."/>
            <person name="Cornejo O."/>
            <person name="Findley S.D."/>
            <person name="Zheng P."/>
            <person name="Utro F."/>
            <person name="Royaert S."/>
            <person name="Saski C."/>
            <person name="Jenkins J."/>
            <person name="Podicheti R."/>
            <person name="Zhao M."/>
            <person name="Scheffler B.E."/>
            <person name="Stack J.C."/>
            <person name="Feltus F.A."/>
            <person name="Mustiga G.M."/>
            <person name="Amores F."/>
            <person name="Phillips W."/>
            <person name="Marelli J.P."/>
            <person name="May G.D."/>
            <person name="Shapiro H."/>
            <person name="Ma J."/>
            <person name="Bustamante C.D."/>
            <person name="Schnell R.J."/>
            <person name="Main D."/>
            <person name="Gilbert D."/>
            <person name="Parida L."/>
            <person name="Kuhn D.N."/>
        </authorList>
    </citation>
    <scope>NUCLEOTIDE SEQUENCE [LARGE SCALE GENOMIC DNA]</scope>
    <source>
        <strain evidence="3">cv. Matina 1-6</strain>
    </source>
</reference>
<accession>S1RWD2</accession>